<dbReference type="InterPro" id="IPR014915">
    <property type="entry name" value="Phage_TLS_TfmB"/>
</dbReference>
<proteinExistence type="predicted"/>
<gene>
    <name evidence="2" type="ORF">SAMN05421863_107117</name>
</gene>
<dbReference type="OrthoDB" id="6169380at2"/>
<sequence>MAMGASPDVIESTKKQASGETDIDCEIWPENEEVFMLFNSLSTQWRISFSGSFIGINYPSIESSMNMLGTKKKRRAELFNDIKTMERAALPILNRKKD</sequence>
<accession>A0A1I4UVE4</accession>
<dbReference type="Pfam" id="PF08809">
    <property type="entry name" value="DUF1799"/>
    <property type="match status" value="1"/>
</dbReference>
<reference evidence="3" key="1">
    <citation type="submission" date="2016-10" db="EMBL/GenBank/DDBJ databases">
        <authorList>
            <person name="Varghese N."/>
            <person name="Submissions S."/>
        </authorList>
    </citation>
    <scope>NUCLEOTIDE SEQUENCE [LARGE SCALE GENOMIC DNA]</scope>
    <source>
        <strain evidence="3">Nm44</strain>
    </source>
</reference>
<keyword evidence="3" id="KW-1185">Reference proteome</keyword>
<organism evidence="2 3">
    <name type="scientific">Nitrosomonas communis</name>
    <dbReference type="NCBI Taxonomy" id="44574"/>
    <lineage>
        <taxon>Bacteria</taxon>
        <taxon>Pseudomonadati</taxon>
        <taxon>Pseudomonadota</taxon>
        <taxon>Betaproteobacteria</taxon>
        <taxon>Nitrosomonadales</taxon>
        <taxon>Nitrosomonadaceae</taxon>
        <taxon>Nitrosomonas</taxon>
    </lineage>
</organism>
<dbReference type="EMBL" id="FOUB01000071">
    <property type="protein sequence ID" value="SFM92942.1"/>
    <property type="molecule type" value="Genomic_DNA"/>
</dbReference>
<dbReference type="RefSeq" id="WP_074906839.1">
    <property type="nucleotide sequence ID" value="NZ_FOUB01000071.1"/>
</dbReference>
<feature type="region of interest" description="Disordered" evidence="1">
    <location>
        <begin position="1"/>
        <end position="21"/>
    </location>
</feature>
<evidence type="ECO:0000313" key="2">
    <source>
        <dbReference type="EMBL" id="SFM92942.1"/>
    </source>
</evidence>
<dbReference type="Proteomes" id="UP000183287">
    <property type="component" value="Unassembled WGS sequence"/>
</dbReference>
<protein>
    <submittedName>
        <fullName evidence="2">Uncharacterized protein</fullName>
    </submittedName>
</protein>
<name>A0A1I4UVE4_9PROT</name>
<dbReference type="AlphaFoldDB" id="A0A1I4UVE4"/>
<evidence type="ECO:0000256" key="1">
    <source>
        <dbReference type="SAM" id="MobiDB-lite"/>
    </source>
</evidence>
<evidence type="ECO:0000313" key="3">
    <source>
        <dbReference type="Proteomes" id="UP000183287"/>
    </source>
</evidence>